<evidence type="ECO:0000313" key="1">
    <source>
        <dbReference type="EMBL" id="AUZ94739.1"/>
    </source>
</evidence>
<keyword evidence="2" id="KW-1185">Reference proteome</keyword>
<accession>A0A2L0UYY0</accession>
<dbReference type="RefSeq" id="YP_009791808.1">
    <property type="nucleotide sequence ID" value="NC_047845.1"/>
</dbReference>
<evidence type="ECO:0000313" key="2">
    <source>
        <dbReference type="Proteomes" id="UP000223042"/>
    </source>
</evidence>
<sequence>MDYTDLSDESKISLAIEFVAIGQPLPDVLASWLKDNGLYDLITKPGFNAGLPDGNA</sequence>
<dbReference type="Proteomes" id="UP000223042">
    <property type="component" value="Segment"/>
</dbReference>
<name>A0A2L0UYY0_9CAUD</name>
<dbReference type="EMBL" id="MF403005">
    <property type="protein sequence ID" value="AUZ94739.1"/>
    <property type="molecule type" value="Genomic_DNA"/>
</dbReference>
<reference evidence="2" key="1">
    <citation type="submission" date="2017-06" db="EMBL/GenBank/DDBJ databases">
        <authorList>
            <person name="Spollen W.G."/>
            <person name="Givan S.A."/>
            <person name="Brown P.B."/>
            <person name="Attai H."/>
        </authorList>
    </citation>
    <scope>NUCLEOTIDE SEQUENCE [LARGE SCALE GENOMIC DNA]</scope>
</reference>
<organism evidence="1 2">
    <name type="scientific">Agrobacterium phage Atu_ph02</name>
    <dbReference type="NCBI Taxonomy" id="2024261"/>
    <lineage>
        <taxon>Viruses</taxon>
        <taxon>Duplodnaviria</taxon>
        <taxon>Heunggongvirae</taxon>
        <taxon>Uroviricota</taxon>
        <taxon>Caudoviricetes</taxon>
        <taxon>Autographivirales</taxon>
        <taxon>Dunnvirinae</taxon>
        <taxon>Atuphduovirus</taxon>
        <taxon>Atuphduovirus atuph02</taxon>
    </lineage>
</organism>
<protein>
    <submittedName>
        <fullName evidence="1">Uncharacterized protein</fullName>
    </submittedName>
</protein>
<proteinExistence type="predicted"/>
<dbReference type="KEGG" id="vg:54981996"/>
<dbReference type="GeneID" id="54981996"/>